<evidence type="ECO:0000313" key="3">
    <source>
        <dbReference type="Proteomes" id="UP000001883"/>
    </source>
</evidence>
<accession>D2NUC2</accession>
<dbReference type="HOGENOM" id="CLU_1000714_0_0_11"/>
<dbReference type="Proteomes" id="UP000001883">
    <property type="component" value="Chromosome"/>
</dbReference>
<organism evidence="2 3">
    <name type="scientific">Rothia mucilaginosa (strain DY-18)</name>
    <name type="common">Stomatococcus mucilaginosus</name>
    <dbReference type="NCBI Taxonomy" id="680646"/>
    <lineage>
        <taxon>Bacteria</taxon>
        <taxon>Bacillati</taxon>
        <taxon>Actinomycetota</taxon>
        <taxon>Actinomycetes</taxon>
        <taxon>Micrococcales</taxon>
        <taxon>Micrococcaceae</taxon>
        <taxon>Rothia</taxon>
    </lineage>
</organism>
<name>D2NUC2_ROTMD</name>
<evidence type="ECO:0000313" key="2">
    <source>
        <dbReference type="EMBL" id="BAI65248.1"/>
    </source>
</evidence>
<dbReference type="KEGG" id="rmu:RMDY18_14160"/>
<sequence length="278" mass="31641">MTRKLLKPMVSQRQGATGTQKYGSLFYRTGSVAPKYYPHRKVPHRLNRRGTPHQYQLHTPKGRYASNSIKLLRRQRVLRDQAQRLKTVTVQRLTTAQALQLQKSTNAGNLQVRALHQLRGSHQSTASRQQIIQQKNTGARREITTVNLDRGATVLQRILLTVRLTRKLTRLTNRHNASARSVRERRSQQETASLNTSHHIKLTIKTSSQLINARLEHLSISEESGHIVKEDTLMRVIRNRSASSRNQLLNRGSRSLRSGNAHALSFVKGIAPANTREQ</sequence>
<reference evidence="2 3" key="2">
    <citation type="journal article" date="2010" name="J Osaka Dent Univ">
        <title>Isolation and identification of Rothia mucilaginosa from persistent apical periodontitis lesions.</title>
        <authorList>
            <person name="Yamane K."/>
            <person name="Yoshida M."/>
            <person name="Fujihira T."/>
            <person name="Baba T."/>
            <person name="Tsuji N."/>
            <person name="Hayashi H."/>
            <person name="Sugimori C."/>
            <person name="Yamanaka T."/>
            <person name="Mashimo C."/>
            <person name="Nambu T."/>
            <person name="Kawai H."/>
            <person name="Fukushima H."/>
        </authorList>
    </citation>
    <scope>NUCLEOTIDE SEQUENCE [LARGE SCALE GENOMIC DNA]</scope>
    <source>
        <strain evidence="2 3">DY-18</strain>
    </source>
</reference>
<keyword evidence="3" id="KW-1185">Reference proteome</keyword>
<reference evidence="3" key="1">
    <citation type="submission" date="2009-07" db="EMBL/GenBank/DDBJ databases">
        <title>Complete genome sequence of Rothia mucilaginosa DJ.</title>
        <authorList>
            <person name="Yamane K."/>
            <person name="Nambu T."/>
            <person name="Mashimo C."/>
            <person name="Sugimori C."/>
            <person name="Yamanaka T."/>
            <person name="Leung K."/>
            <person name="Fukushima H."/>
        </authorList>
    </citation>
    <scope>NUCLEOTIDE SEQUENCE [LARGE SCALE GENOMIC DNA]</scope>
    <source>
        <strain evidence="3">DY-18</strain>
    </source>
</reference>
<dbReference type="STRING" id="680646.RMDY18_14160"/>
<gene>
    <name evidence="2" type="ordered locus">RMDY18_14160</name>
</gene>
<feature type="region of interest" description="Disordered" evidence="1">
    <location>
        <begin position="175"/>
        <end position="195"/>
    </location>
</feature>
<dbReference type="EMBL" id="AP011540">
    <property type="protein sequence ID" value="BAI65248.1"/>
    <property type="molecule type" value="Genomic_DNA"/>
</dbReference>
<protein>
    <submittedName>
        <fullName evidence="2">Transcriptional regulator</fullName>
    </submittedName>
</protein>
<evidence type="ECO:0000256" key="1">
    <source>
        <dbReference type="SAM" id="MobiDB-lite"/>
    </source>
</evidence>
<dbReference type="AlphaFoldDB" id="D2NUC2"/>
<proteinExistence type="predicted"/>
<reference evidence="2 3" key="3">
    <citation type="journal article" date="2010" name="Sequencing">
        <title>Complete Genome Sequence of Rothia mucilaginosa DY-18: A Clinical Isolate with Dense Meshwork-Like Structures from a Persistent Apical Periodontitis Lesion.</title>
        <authorList>
            <person name="Yamane K."/>
            <person name="Nambu T."/>
            <person name="Yamanaka T."/>
            <person name="Mashimo C."/>
            <person name="Sugimori C."/>
            <person name="Leung K.-P."/>
            <person name="Fukushima H."/>
        </authorList>
    </citation>
    <scope>NUCLEOTIDE SEQUENCE [LARGE SCALE GENOMIC DNA]</scope>
    <source>
        <strain evidence="2 3">DY-18</strain>
    </source>
</reference>